<accession>A0A2R5GQI9</accession>
<keyword evidence="8" id="KW-1185">Reference proteome</keyword>
<comment type="subcellular location">
    <subcellularLocation>
        <location evidence="1">Membrane</location>
        <topology evidence="1">Multi-pass membrane protein</topology>
    </subcellularLocation>
</comment>
<comment type="caution">
    <text evidence="7">The sequence shown here is derived from an EMBL/GenBank/DDBJ whole genome shotgun (WGS) entry which is preliminary data.</text>
</comment>
<evidence type="ECO:0000256" key="3">
    <source>
        <dbReference type="ARBA" id="ARBA00022989"/>
    </source>
</evidence>
<evidence type="ECO:0000256" key="2">
    <source>
        <dbReference type="ARBA" id="ARBA00022692"/>
    </source>
</evidence>
<feature type="transmembrane region" description="Helical" evidence="5">
    <location>
        <begin position="248"/>
        <end position="267"/>
    </location>
</feature>
<feature type="transmembrane region" description="Helical" evidence="5">
    <location>
        <begin position="179"/>
        <end position="198"/>
    </location>
</feature>
<feature type="transmembrane region" description="Helical" evidence="5">
    <location>
        <begin position="310"/>
        <end position="330"/>
    </location>
</feature>
<dbReference type="AlphaFoldDB" id="A0A2R5GQI9"/>
<gene>
    <name evidence="7" type="ORF">FCC1311_088042</name>
</gene>
<dbReference type="InterPro" id="IPR004853">
    <property type="entry name" value="Sugar_P_trans_dom"/>
</dbReference>
<protein>
    <submittedName>
        <fullName evidence="7">UDP-rhamnose/UDP-galactose transporter 3</fullName>
    </submittedName>
</protein>
<keyword evidence="4 5" id="KW-0472">Membrane</keyword>
<dbReference type="PANTHER" id="PTHR11132">
    <property type="entry name" value="SOLUTE CARRIER FAMILY 35"/>
    <property type="match status" value="1"/>
</dbReference>
<feature type="transmembrane region" description="Helical" evidence="5">
    <location>
        <begin position="145"/>
        <end position="164"/>
    </location>
</feature>
<feature type="transmembrane region" description="Helical" evidence="5">
    <location>
        <begin position="34"/>
        <end position="55"/>
    </location>
</feature>
<feature type="transmembrane region" description="Helical" evidence="5">
    <location>
        <begin position="122"/>
        <end position="139"/>
    </location>
</feature>
<reference evidence="7 8" key="1">
    <citation type="submission" date="2017-12" db="EMBL/GenBank/DDBJ databases">
        <title>Sequencing, de novo assembly and annotation of complete genome of a new Thraustochytrid species, strain FCC1311.</title>
        <authorList>
            <person name="Sedici K."/>
            <person name="Godart F."/>
            <person name="Aiese Cigliano R."/>
            <person name="Sanseverino W."/>
            <person name="Barakat M."/>
            <person name="Ortet P."/>
            <person name="Marechal E."/>
            <person name="Cagnac O."/>
            <person name="Amato A."/>
        </authorList>
    </citation>
    <scope>NUCLEOTIDE SEQUENCE [LARGE SCALE GENOMIC DNA]</scope>
</reference>
<dbReference type="Proteomes" id="UP000241890">
    <property type="component" value="Unassembled WGS sequence"/>
</dbReference>
<feature type="transmembrane region" description="Helical" evidence="5">
    <location>
        <begin position="67"/>
        <end position="87"/>
    </location>
</feature>
<dbReference type="InterPro" id="IPR050186">
    <property type="entry name" value="TPT_transporter"/>
</dbReference>
<dbReference type="InterPro" id="IPR037185">
    <property type="entry name" value="EmrE-like"/>
</dbReference>
<name>A0A2R5GQI9_9STRA</name>
<sequence>MAYPTWALIIGSILSSVALVVVNKQIFTRGFTHVFTLSTFHFVWTAGLLHIMARVFKLFEVKRVSMLHNLLVASFGVGSICLMNFSLKLNSVGFYQMMKLCIVPCCLLLNAVRYDEYPTRKVVGALVLVLIGVGIATVTDVQLNLLGSVFGVAAVLVTAQYQIWQGRKQKEWGMSSQELALSVSTYQIGVGAVLAIIFEGQDLLLKPQGSDWEHLDDPLDPNKGIAANLRDGASAAAAAVTSDGSDEAVSLTMLILLSCLLAVSVNVHSFALIGKTSAVTFQVVGHGKTCLILASGYMMHISEGNPIEELYRNIFGVVVALSGVILYSNLKITPATSKDICDKCLPHFMLRLVSSRENEKVGSF</sequence>
<evidence type="ECO:0000256" key="1">
    <source>
        <dbReference type="ARBA" id="ARBA00004141"/>
    </source>
</evidence>
<keyword evidence="3 5" id="KW-1133">Transmembrane helix</keyword>
<proteinExistence type="predicted"/>
<dbReference type="EMBL" id="BEYU01000125">
    <property type="protein sequence ID" value="GBG32579.1"/>
    <property type="molecule type" value="Genomic_DNA"/>
</dbReference>
<dbReference type="InParanoid" id="A0A2R5GQI9"/>
<dbReference type="GO" id="GO:0016020">
    <property type="term" value="C:membrane"/>
    <property type="evidence" value="ECO:0007669"/>
    <property type="project" value="UniProtKB-SubCell"/>
</dbReference>
<dbReference type="Pfam" id="PF03151">
    <property type="entry name" value="TPT"/>
    <property type="match status" value="1"/>
</dbReference>
<organism evidence="7 8">
    <name type="scientific">Hondaea fermentalgiana</name>
    <dbReference type="NCBI Taxonomy" id="2315210"/>
    <lineage>
        <taxon>Eukaryota</taxon>
        <taxon>Sar</taxon>
        <taxon>Stramenopiles</taxon>
        <taxon>Bigyra</taxon>
        <taxon>Labyrinthulomycetes</taxon>
        <taxon>Thraustochytrida</taxon>
        <taxon>Thraustochytriidae</taxon>
        <taxon>Hondaea</taxon>
    </lineage>
</organism>
<evidence type="ECO:0000259" key="6">
    <source>
        <dbReference type="Pfam" id="PF03151"/>
    </source>
</evidence>
<evidence type="ECO:0000313" key="7">
    <source>
        <dbReference type="EMBL" id="GBG32579.1"/>
    </source>
</evidence>
<keyword evidence="2 5" id="KW-0812">Transmembrane</keyword>
<dbReference type="OrthoDB" id="5547497at2759"/>
<feature type="transmembrane region" description="Helical" evidence="5">
    <location>
        <begin position="279"/>
        <end position="298"/>
    </location>
</feature>
<feature type="domain" description="Sugar phosphate transporter" evidence="6">
    <location>
        <begin position="15"/>
        <end position="167"/>
    </location>
</feature>
<evidence type="ECO:0000256" key="4">
    <source>
        <dbReference type="ARBA" id="ARBA00023136"/>
    </source>
</evidence>
<dbReference type="SUPFAM" id="SSF103481">
    <property type="entry name" value="Multidrug resistance efflux transporter EmrE"/>
    <property type="match status" value="1"/>
</dbReference>
<evidence type="ECO:0000313" key="8">
    <source>
        <dbReference type="Proteomes" id="UP000241890"/>
    </source>
</evidence>
<evidence type="ECO:0000256" key="5">
    <source>
        <dbReference type="SAM" id="Phobius"/>
    </source>
</evidence>